<dbReference type="InterPro" id="IPR010987">
    <property type="entry name" value="Glutathione-S-Trfase_C-like"/>
</dbReference>
<evidence type="ECO:0000259" key="1">
    <source>
        <dbReference type="PROSITE" id="PS50405"/>
    </source>
</evidence>
<protein>
    <recommendedName>
        <fullName evidence="1">GST C-terminal domain-containing protein</fullName>
    </recommendedName>
</protein>
<evidence type="ECO:0000313" key="2">
    <source>
        <dbReference type="EMBL" id="PKY89527.1"/>
    </source>
</evidence>
<dbReference type="PANTHER" id="PTHR32419:SF6">
    <property type="entry name" value="GLUTATHIONE S-TRANSFERASE OMEGA-LIKE 1-RELATED"/>
    <property type="match status" value="1"/>
</dbReference>
<dbReference type="GO" id="GO:0004364">
    <property type="term" value="F:glutathione transferase activity"/>
    <property type="evidence" value="ECO:0007669"/>
    <property type="project" value="InterPro"/>
</dbReference>
<dbReference type="InterPro" id="IPR016639">
    <property type="entry name" value="GST_Omega/GSH"/>
</dbReference>
<accession>A0A2I1K1P5</accession>
<proteinExistence type="predicted"/>
<name>A0A2I1K1P5_9LACT</name>
<feature type="domain" description="GST C-terminal" evidence="1">
    <location>
        <begin position="139"/>
        <end position="262"/>
    </location>
</feature>
<dbReference type="SUPFAM" id="SSF47616">
    <property type="entry name" value="GST C-terminal domain-like"/>
    <property type="match status" value="1"/>
</dbReference>
<dbReference type="Gene3D" id="3.40.30.10">
    <property type="entry name" value="Glutaredoxin"/>
    <property type="match status" value="1"/>
</dbReference>
<dbReference type="EMBL" id="PKHE01000007">
    <property type="protein sequence ID" value="PKY89527.1"/>
    <property type="molecule type" value="Genomic_DNA"/>
</dbReference>
<dbReference type="OrthoDB" id="9769158at2"/>
<organism evidence="2 3">
    <name type="scientific">Falseniella ignava</name>
    <dbReference type="NCBI Taxonomy" id="137730"/>
    <lineage>
        <taxon>Bacteria</taxon>
        <taxon>Bacillati</taxon>
        <taxon>Bacillota</taxon>
        <taxon>Bacilli</taxon>
        <taxon>Lactobacillales</taxon>
        <taxon>Aerococcaceae</taxon>
        <taxon>Falseniella</taxon>
    </lineage>
</organism>
<dbReference type="PANTHER" id="PTHR32419">
    <property type="entry name" value="GLUTATHIONYL-HYDROQUINONE REDUCTASE"/>
    <property type="match status" value="1"/>
</dbReference>
<dbReference type="InterPro" id="IPR004045">
    <property type="entry name" value="Glutathione_S-Trfase_N"/>
</dbReference>
<reference evidence="2 3" key="1">
    <citation type="submission" date="2017-12" db="EMBL/GenBank/DDBJ databases">
        <title>Phylogenetic diversity of female urinary microbiome.</title>
        <authorList>
            <person name="Thomas-White K."/>
            <person name="Wolfe A.J."/>
        </authorList>
    </citation>
    <scope>NUCLEOTIDE SEQUENCE [LARGE SCALE GENOMIC DNA]</scope>
    <source>
        <strain evidence="2 3">UMB0898</strain>
    </source>
</reference>
<dbReference type="Pfam" id="PF13410">
    <property type="entry name" value="GST_C_2"/>
    <property type="match status" value="1"/>
</dbReference>
<dbReference type="Proteomes" id="UP000234384">
    <property type="component" value="Unassembled WGS sequence"/>
</dbReference>
<evidence type="ECO:0000313" key="3">
    <source>
        <dbReference type="Proteomes" id="UP000234384"/>
    </source>
</evidence>
<dbReference type="PROSITE" id="PS50405">
    <property type="entry name" value="GST_CTER"/>
    <property type="match status" value="1"/>
</dbReference>
<dbReference type="InterPro" id="IPR036249">
    <property type="entry name" value="Thioredoxin-like_sf"/>
</dbReference>
<gene>
    <name evidence="2" type="ORF">CYJ57_03960</name>
</gene>
<dbReference type="SUPFAM" id="SSF52833">
    <property type="entry name" value="Thioredoxin-like"/>
    <property type="match status" value="1"/>
</dbReference>
<dbReference type="Gene3D" id="1.20.1050.10">
    <property type="match status" value="1"/>
</dbReference>
<dbReference type="GO" id="GO:0005737">
    <property type="term" value="C:cytoplasm"/>
    <property type="evidence" value="ECO:0007669"/>
    <property type="project" value="TreeGrafter"/>
</dbReference>
<dbReference type="AlphaFoldDB" id="A0A2I1K1P5"/>
<comment type="caution">
    <text evidence="2">The sequence shown here is derived from an EMBL/GenBank/DDBJ whole genome shotgun (WGS) entry which is preliminary data.</text>
</comment>
<dbReference type="Pfam" id="PF13409">
    <property type="entry name" value="GST_N_2"/>
    <property type="match status" value="1"/>
</dbReference>
<dbReference type="InterPro" id="IPR036282">
    <property type="entry name" value="Glutathione-S-Trfase_C_sf"/>
</dbReference>
<dbReference type="RefSeq" id="WP_101954160.1">
    <property type="nucleotide sequence ID" value="NZ_PKHE01000007.1"/>
</dbReference>
<sequence length="289" mass="33029">MTETFISTMAQNPGEFPIEAGRYHLVVGDFCPYAHRADLAYRLAKLEDAISLTKVNPIKTGETFDFTQNDDGKDPVLGVQTMAELYHITDPAYDGRCTIPVLVDLTDKKIVNKESAELVELLGRQFKSIQGEGAFDLFPEEKEAEIEEVIEAVNKKLLGTIYGMDNGSDNRFKSMKKRYTDYMAQLDERLKSQRYVLGDQLTAADIFVYTPLVRLEPAHSALYARGEIQLQDYPHLWAYMRDLYQMPEFHETTHFSEIQKGYYSMNGRLDEVDTNADFSHWDEPHGRGA</sequence>